<sequence length="114" mass="12536">MNAGFVVGDHERDELLVGFRAFGCNERLQVTWRGESGHTVERHCGVIHPHHGGATLVCFGFAVLAEQLDHSPDVYGVTEGDLFGDEMKDRVCARLRDVDQSHLNGLLVMGAHVL</sequence>
<proteinExistence type="predicted"/>
<accession>A0A6J6PQ08</accession>
<reference evidence="1" key="1">
    <citation type="submission" date="2020-05" db="EMBL/GenBank/DDBJ databases">
        <authorList>
            <person name="Chiriac C."/>
            <person name="Salcher M."/>
            <person name="Ghai R."/>
            <person name="Kavagutti S V."/>
        </authorList>
    </citation>
    <scope>NUCLEOTIDE SEQUENCE</scope>
</reference>
<dbReference type="AlphaFoldDB" id="A0A6J6PQ08"/>
<organism evidence="1">
    <name type="scientific">freshwater metagenome</name>
    <dbReference type="NCBI Taxonomy" id="449393"/>
    <lineage>
        <taxon>unclassified sequences</taxon>
        <taxon>metagenomes</taxon>
        <taxon>ecological metagenomes</taxon>
    </lineage>
</organism>
<dbReference type="EMBL" id="CAEZXM010000249">
    <property type="protein sequence ID" value="CAB4701501.1"/>
    <property type="molecule type" value="Genomic_DNA"/>
</dbReference>
<evidence type="ECO:0000313" key="1">
    <source>
        <dbReference type="EMBL" id="CAB4701501.1"/>
    </source>
</evidence>
<name>A0A6J6PQ08_9ZZZZ</name>
<protein>
    <submittedName>
        <fullName evidence="1">Unannotated protein</fullName>
    </submittedName>
</protein>
<gene>
    <name evidence="1" type="ORF">UFOPK2366_01283</name>
</gene>